<protein>
    <submittedName>
        <fullName evidence="2">Uncharacterized protein</fullName>
    </submittedName>
</protein>
<name>A0A371HCG4_MUCPR</name>
<dbReference type="OrthoDB" id="1937476at2759"/>
<dbReference type="Proteomes" id="UP000257109">
    <property type="component" value="Unassembled WGS sequence"/>
</dbReference>
<evidence type="ECO:0000256" key="1">
    <source>
        <dbReference type="SAM" id="MobiDB-lite"/>
    </source>
</evidence>
<feature type="compositionally biased region" description="Basic and acidic residues" evidence="1">
    <location>
        <begin position="1"/>
        <end position="18"/>
    </location>
</feature>
<sequence>MKNREGKNEESRVGHPKEGISGGESADMEPYVGKLYGFAREQVEIRGGIELETTFGERSYARAHHSGAVYGSGRGGVI</sequence>
<dbReference type="AlphaFoldDB" id="A0A371HCG4"/>
<evidence type="ECO:0000313" key="3">
    <source>
        <dbReference type="Proteomes" id="UP000257109"/>
    </source>
</evidence>
<organism evidence="2 3">
    <name type="scientific">Mucuna pruriens</name>
    <name type="common">Velvet bean</name>
    <name type="synonym">Dolichos pruriens</name>
    <dbReference type="NCBI Taxonomy" id="157652"/>
    <lineage>
        <taxon>Eukaryota</taxon>
        <taxon>Viridiplantae</taxon>
        <taxon>Streptophyta</taxon>
        <taxon>Embryophyta</taxon>
        <taxon>Tracheophyta</taxon>
        <taxon>Spermatophyta</taxon>
        <taxon>Magnoliopsida</taxon>
        <taxon>eudicotyledons</taxon>
        <taxon>Gunneridae</taxon>
        <taxon>Pentapetalae</taxon>
        <taxon>rosids</taxon>
        <taxon>fabids</taxon>
        <taxon>Fabales</taxon>
        <taxon>Fabaceae</taxon>
        <taxon>Papilionoideae</taxon>
        <taxon>50 kb inversion clade</taxon>
        <taxon>NPAAA clade</taxon>
        <taxon>indigoferoid/millettioid clade</taxon>
        <taxon>Phaseoleae</taxon>
        <taxon>Mucuna</taxon>
    </lineage>
</organism>
<comment type="caution">
    <text evidence="2">The sequence shown here is derived from an EMBL/GenBank/DDBJ whole genome shotgun (WGS) entry which is preliminary data.</text>
</comment>
<proteinExistence type="predicted"/>
<gene>
    <name evidence="2" type="ORF">CR513_16432</name>
</gene>
<reference evidence="2" key="1">
    <citation type="submission" date="2018-05" db="EMBL/GenBank/DDBJ databases">
        <title>Draft genome of Mucuna pruriens seed.</title>
        <authorList>
            <person name="Nnadi N.E."/>
            <person name="Vos R."/>
            <person name="Hasami M.H."/>
            <person name="Devisetty U.K."/>
            <person name="Aguiy J.C."/>
        </authorList>
    </citation>
    <scope>NUCLEOTIDE SEQUENCE [LARGE SCALE GENOMIC DNA]</scope>
    <source>
        <strain evidence="2">JCA_2017</strain>
    </source>
</reference>
<dbReference type="EMBL" id="QJKJ01003008">
    <property type="protein sequence ID" value="RDY00394.1"/>
    <property type="molecule type" value="Genomic_DNA"/>
</dbReference>
<accession>A0A371HCG4</accession>
<feature type="region of interest" description="Disordered" evidence="1">
    <location>
        <begin position="1"/>
        <end position="28"/>
    </location>
</feature>
<keyword evidence="3" id="KW-1185">Reference proteome</keyword>
<evidence type="ECO:0000313" key="2">
    <source>
        <dbReference type="EMBL" id="RDY00394.1"/>
    </source>
</evidence>
<feature type="non-terminal residue" evidence="2">
    <location>
        <position position="1"/>
    </location>
</feature>